<evidence type="ECO:0000256" key="1">
    <source>
        <dbReference type="ARBA" id="ARBA00022448"/>
    </source>
</evidence>
<evidence type="ECO:0000256" key="5">
    <source>
        <dbReference type="ARBA" id="ARBA00022982"/>
    </source>
</evidence>
<dbReference type="PROSITE" id="PS51379">
    <property type="entry name" value="4FE4S_FER_2"/>
    <property type="match status" value="2"/>
</dbReference>
<dbReference type="Pfam" id="PF13247">
    <property type="entry name" value="Fer4_11"/>
    <property type="match status" value="1"/>
</dbReference>
<keyword evidence="1" id="KW-0813">Transport</keyword>
<evidence type="ECO:0000256" key="6">
    <source>
        <dbReference type="ARBA" id="ARBA00023004"/>
    </source>
</evidence>
<accession>S7SZV5</accession>
<dbReference type="Pfam" id="PF12800">
    <property type="entry name" value="Fer4_4"/>
    <property type="match status" value="1"/>
</dbReference>
<evidence type="ECO:0000259" key="8">
    <source>
        <dbReference type="PROSITE" id="PS51379"/>
    </source>
</evidence>
<comment type="caution">
    <text evidence="9">The sequence shown here is derived from an EMBL/GenBank/DDBJ whole genome shotgun (WGS) entry which is preliminary data.</text>
</comment>
<dbReference type="SUPFAM" id="SSF54862">
    <property type="entry name" value="4Fe-4S ferredoxins"/>
    <property type="match status" value="1"/>
</dbReference>
<dbReference type="eggNOG" id="COG1142">
    <property type="taxonomic scope" value="Bacteria"/>
</dbReference>
<name>S7SZV5_9BACT</name>
<dbReference type="GO" id="GO:0046872">
    <property type="term" value="F:metal ion binding"/>
    <property type="evidence" value="ECO:0007669"/>
    <property type="project" value="UniProtKB-KW"/>
</dbReference>
<dbReference type="PANTHER" id="PTHR43177">
    <property type="entry name" value="PROTEIN NRFC"/>
    <property type="match status" value="1"/>
</dbReference>
<dbReference type="CDD" id="cd10563">
    <property type="entry name" value="CooF_like"/>
    <property type="match status" value="1"/>
</dbReference>
<dbReference type="EMBL" id="ATHI01000032">
    <property type="protein sequence ID" value="EPR30352.1"/>
    <property type="molecule type" value="Genomic_DNA"/>
</dbReference>
<organism evidence="9 10">
    <name type="scientific">Alkalidesulfovibrio alkalitolerans DSM 16529</name>
    <dbReference type="NCBI Taxonomy" id="1121439"/>
    <lineage>
        <taxon>Bacteria</taxon>
        <taxon>Pseudomonadati</taxon>
        <taxon>Thermodesulfobacteriota</taxon>
        <taxon>Desulfovibrionia</taxon>
        <taxon>Desulfovibrionales</taxon>
        <taxon>Desulfovibrionaceae</taxon>
        <taxon>Alkalidesulfovibrio</taxon>
    </lineage>
</organism>
<dbReference type="PROSITE" id="PS00198">
    <property type="entry name" value="4FE4S_FER_1"/>
    <property type="match status" value="1"/>
</dbReference>
<dbReference type="AlphaFoldDB" id="S7SZV5"/>
<keyword evidence="2" id="KW-0004">4Fe-4S</keyword>
<evidence type="ECO:0000313" key="10">
    <source>
        <dbReference type="Proteomes" id="UP000014975"/>
    </source>
</evidence>
<dbReference type="RefSeq" id="WP_020888188.1">
    <property type="nucleotide sequence ID" value="NZ_ATHI01000032.1"/>
</dbReference>
<dbReference type="PANTHER" id="PTHR43177:SF5">
    <property type="entry name" value="ANAEROBIC DIMETHYL SULFOXIDE REDUCTASE CHAIN B-RELATED"/>
    <property type="match status" value="1"/>
</dbReference>
<dbReference type="GO" id="GO:0051539">
    <property type="term" value="F:4 iron, 4 sulfur cluster binding"/>
    <property type="evidence" value="ECO:0007669"/>
    <property type="project" value="UniProtKB-KW"/>
</dbReference>
<evidence type="ECO:0000313" key="9">
    <source>
        <dbReference type="EMBL" id="EPR30352.1"/>
    </source>
</evidence>
<keyword evidence="4" id="KW-0677">Repeat</keyword>
<keyword evidence="7" id="KW-0411">Iron-sulfur</keyword>
<reference evidence="9 10" key="1">
    <citation type="journal article" date="2013" name="Genome Announc.">
        <title>Draft genome sequences for three mercury-methylating, sulfate-reducing bacteria.</title>
        <authorList>
            <person name="Brown S.D."/>
            <person name="Hurt R.A.Jr."/>
            <person name="Gilmour C.C."/>
            <person name="Elias D.A."/>
        </authorList>
    </citation>
    <scope>NUCLEOTIDE SEQUENCE [LARGE SCALE GENOMIC DNA]</scope>
    <source>
        <strain evidence="9 10">DSM 16529</strain>
    </source>
</reference>
<feature type="domain" description="4Fe-4S ferredoxin-type" evidence="8">
    <location>
        <begin position="84"/>
        <end position="113"/>
    </location>
</feature>
<feature type="domain" description="4Fe-4S ferredoxin-type" evidence="8">
    <location>
        <begin position="1"/>
        <end position="29"/>
    </location>
</feature>
<proteinExistence type="predicted"/>
<evidence type="ECO:0000256" key="4">
    <source>
        <dbReference type="ARBA" id="ARBA00022737"/>
    </source>
</evidence>
<evidence type="ECO:0000256" key="3">
    <source>
        <dbReference type="ARBA" id="ARBA00022723"/>
    </source>
</evidence>
<evidence type="ECO:0000256" key="7">
    <source>
        <dbReference type="ARBA" id="ARBA00023014"/>
    </source>
</evidence>
<keyword evidence="6" id="KW-0408">Iron</keyword>
<dbReference type="InterPro" id="IPR017896">
    <property type="entry name" value="4Fe4S_Fe-S-bd"/>
</dbReference>
<keyword evidence="10" id="KW-1185">Reference proteome</keyword>
<protein>
    <submittedName>
        <fullName evidence="9">4Fe-4S ferredoxin, iron-sulpur binding domain-containing protein</fullName>
    </submittedName>
</protein>
<dbReference type="InterPro" id="IPR017900">
    <property type="entry name" value="4Fe4S_Fe_S_CS"/>
</dbReference>
<evidence type="ECO:0000256" key="2">
    <source>
        <dbReference type="ARBA" id="ARBA00022485"/>
    </source>
</evidence>
<gene>
    <name evidence="9" type="ORF">dsat_1492</name>
</gene>
<keyword evidence="5" id="KW-0249">Electron transport</keyword>
<dbReference type="InterPro" id="IPR050954">
    <property type="entry name" value="ET_IronSulfur_Cluster-Binding"/>
</dbReference>
<dbReference type="Gene3D" id="3.30.70.20">
    <property type="match status" value="2"/>
</dbReference>
<sequence length="146" mass="16070">MRVKPVKEHCIGCHLCEMACLTAHSRSKDLIIAWTQERAEGLTPCKTVFHRGPNAVALSCQHCEEPKCVRACISGALAKDHDTGRVDYFEDRCVGCWSCIMACPFGSIGRRPDVGKIYKCDLCKERGSPACVEVCPNAALVIEIDE</sequence>
<dbReference type="STRING" id="1121439.dsat_1492"/>
<dbReference type="OrthoDB" id="9789030at2"/>
<dbReference type="Proteomes" id="UP000014975">
    <property type="component" value="Unassembled WGS sequence"/>
</dbReference>
<dbReference type="PATRIC" id="fig|1121439.3.peg.2880"/>
<keyword evidence="3" id="KW-0479">Metal-binding</keyword>